<dbReference type="AlphaFoldDB" id="A0A967C213"/>
<evidence type="ECO:0000313" key="2">
    <source>
        <dbReference type="EMBL" id="NIA67538.1"/>
    </source>
</evidence>
<dbReference type="EMBL" id="JAAQPH010000002">
    <property type="protein sequence ID" value="NIA67538.1"/>
    <property type="molecule type" value="Genomic_DNA"/>
</dbReference>
<dbReference type="Proteomes" id="UP000761264">
    <property type="component" value="Unassembled WGS sequence"/>
</dbReference>
<keyword evidence="3" id="KW-1185">Reference proteome</keyword>
<organism evidence="2 3">
    <name type="scientific">Pelagibius litoralis</name>
    <dbReference type="NCBI Taxonomy" id="374515"/>
    <lineage>
        <taxon>Bacteria</taxon>
        <taxon>Pseudomonadati</taxon>
        <taxon>Pseudomonadota</taxon>
        <taxon>Alphaproteobacteria</taxon>
        <taxon>Rhodospirillales</taxon>
        <taxon>Rhodovibrionaceae</taxon>
        <taxon>Pelagibius</taxon>
    </lineage>
</organism>
<dbReference type="Gene3D" id="6.10.250.2410">
    <property type="match status" value="1"/>
</dbReference>
<evidence type="ECO:0000313" key="3">
    <source>
        <dbReference type="Proteomes" id="UP000761264"/>
    </source>
</evidence>
<dbReference type="InterPro" id="IPR003768">
    <property type="entry name" value="ScpA"/>
</dbReference>
<dbReference type="RefSeq" id="WP_167221199.1">
    <property type="nucleotide sequence ID" value="NZ_JAAQPH010000002.1"/>
</dbReference>
<proteinExistence type="predicted"/>
<dbReference type="Pfam" id="PF02616">
    <property type="entry name" value="SMC_ScpA"/>
    <property type="match status" value="1"/>
</dbReference>
<comment type="caution">
    <text evidence="2">The sequence shown here is derived from an EMBL/GenBank/DDBJ whole genome shotgun (WGS) entry which is preliminary data.</text>
</comment>
<gene>
    <name evidence="2" type="ORF">HBA54_02940</name>
</gene>
<sequence>MSDVIPFEEGVEGARSVTRDRLLLDLDGYAGPIDILLELARAQKVDLTQIRILDLAEQYLEFVREARALRLELAADYLVMAAWLAYLKSRLLLPETGGDEEPSGAEMAAALKFQMQRLQAMRDAGEKLRALPQLDHDIFRRGTPERLRTKTTTQYEATLFDLLKAYGHNKTRATVTNLEIRATELYSVDDAMSRLSTLFGTTIPGWRSLSSFLPPDLHGDPLLGRSALAATFAASLELCKTGKLRIRQDGTFGPIYLRNAAEEQQEHS</sequence>
<accession>A0A967C213</accession>
<reference evidence="2" key="1">
    <citation type="submission" date="2020-03" db="EMBL/GenBank/DDBJ databases">
        <title>Genome of Pelagibius litoralis DSM 21314T.</title>
        <authorList>
            <person name="Wang G."/>
        </authorList>
    </citation>
    <scope>NUCLEOTIDE SEQUENCE</scope>
    <source>
        <strain evidence="2">DSM 21314</strain>
    </source>
</reference>
<name>A0A967C213_9PROT</name>
<protein>
    <recommendedName>
        <fullName evidence="1">Segregation and condensation protein A</fullName>
    </recommendedName>
</protein>
<evidence type="ECO:0000256" key="1">
    <source>
        <dbReference type="ARBA" id="ARBA00044777"/>
    </source>
</evidence>
<dbReference type="PANTHER" id="PTHR33969">
    <property type="entry name" value="SEGREGATION AND CONDENSATION PROTEIN A"/>
    <property type="match status" value="1"/>
</dbReference>
<dbReference type="PANTHER" id="PTHR33969:SF2">
    <property type="entry name" value="SEGREGATION AND CONDENSATION PROTEIN A"/>
    <property type="match status" value="1"/>
</dbReference>